<dbReference type="PANTHER" id="PTHR42305:SF1">
    <property type="entry name" value="MEMBRANE PROTEIN RV1733C-RELATED"/>
    <property type="match status" value="1"/>
</dbReference>
<dbReference type="eggNOG" id="ENOG5030TY6">
    <property type="taxonomic scope" value="Bacteria"/>
</dbReference>
<accession>I4EXU0</accession>
<feature type="transmembrane region" description="Helical" evidence="1">
    <location>
        <begin position="125"/>
        <end position="147"/>
    </location>
</feature>
<evidence type="ECO:0008006" key="4">
    <source>
        <dbReference type="Google" id="ProtNLM"/>
    </source>
</evidence>
<organism evidence="2 3">
    <name type="scientific">Modestobacter italicus (strain DSM 44449 / CECT 9708 / BC 501)</name>
    <dbReference type="NCBI Taxonomy" id="2732864"/>
    <lineage>
        <taxon>Bacteria</taxon>
        <taxon>Bacillati</taxon>
        <taxon>Actinomycetota</taxon>
        <taxon>Actinomycetes</taxon>
        <taxon>Geodermatophilales</taxon>
        <taxon>Geodermatophilaceae</taxon>
        <taxon>Modestobacter</taxon>
    </lineage>
</organism>
<evidence type="ECO:0000313" key="3">
    <source>
        <dbReference type="Proteomes" id="UP000006461"/>
    </source>
</evidence>
<keyword evidence="1" id="KW-0812">Transmembrane</keyword>
<dbReference type="KEGG" id="mmar:MODMU_2774"/>
<evidence type="ECO:0000313" key="2">
    <source>
        <dbReference type="EMBL" id="CCH88203.1"/>
    </source>
</evidence>
<proteinExistence type="predicted"/>
<keyword evidence="1" id="KW-0472">Membrane</keyword>
<dbReference type="HOGENOM" id="CLU_084215_2_1_11"/>
<dbReference type="OMA" id="VEPLWAR"/>
<dbReference type="Proteomes" id="UP000006461">
    <property type="component" value="Chromosome"/>
</dbReference>
<reference evidence="2 3" key="1">
    <citation type="journal article" date="2012" name="J. Bacteriol.">
        <title>Genome Sequence of Radiation-Resistant Modestobacter marinus Strain BC501, a Representative Actinobacterium That Thrives on Calcareous Stone Surfaces.</title>
        <authorList>
            <person name="Normand P."/>
            <person name="Gury J."/>
            <person name="Pujic P."/>
            <person name="Chouaia B."/>
            <person name="Crotti E."/>
            <person name="Brusetti L."/>
            <person name="Daffonchio D."/>
            <person name="Vacherie B."/>
            <person name="Barbe V."/>
            <person name="Medigue C."/>
            <person name="Calteau A."/>
            <person name="Ghodhbane-Gtari F."/>
            <person name="Essoussi I."/>
            <person name="Nouioui I."/>
            <person name="Abbassi-Ghozzi I."/>
            <person name="Gtari M."/>
        </authorList>
    </citation>
    <scope>NUCLEOTIDE SEQUENCE [LARGE SCALE GENOMIC DNA]</scope>
    <source>
        <strain evidence="3">BC 501</strain>
    </source>
</reference>
<name>I4EXU0_MODI5</name>
<dbReference type="AlphaFoldDB" id="I4EXU0"/>
<keyword evidence="3" id="KW-1185">Reference proteome</keyword>
<dbReference type="OrthoDB" id="3638539at2"/>
<dbReference type="InterPro" id="IPR039708">
    <property type="entry name" value="MT1774/Rv1733c-like"/>
</dbReference>
<dbReference type="PANTHER" id="PTHR42305">
    <property type="entry name" value="MEMBRANE PROTEIN RV1733C-RELATED"/>
    <property type="match status" value="1"/>
</dbReference>
<sequence>MARASDRIEQLARVLLVCALALTFPVTLLVASTTHARALAEGRAQSLERHQVDAVLVGEPVAGPADAPRTPRATAVWRGPSGAEHTGLVPVPDGTAAGATVPVWVDRAGDLTTRPLDEDGAAGQAAGMAVGTFLLVPALALGVHVVLRAALDRSRLRRWAADWAVVEPLWARRQP</sequence>
<evidence type="ECO:0000256" key="1">
    <source>
        <dbReference type="SAM" id="Phobius"/>
    </source>
</evidence>
<gene>
    <name evidence="2" type="ordered locus">MODMU_2774</name>
</gene>
<protein>
    <recommendedName>
        <fullName evidence="4">Integral membrane protein</fullName>
    </recommendedName>
</protein>
<dbReference type="EMBL" id="FO203431">
    <property type="protein sequence ID" value="CCH88203.1"/>
    <property type="molecule type" value="Genomic_DNA"/>
</dbReference>
<dbReference type="STRING" id="477641.MODMU_2774"/>
<keyword evidence="1" id="KW-1133">Transmembrane helix</keyword>